<dbReference type="InterPro" id="IPR004338">
    <property type="entry name" value="NqrB/RnfD"/>
</dbReference>
<evidence type="ECO:0000256" key="1">
    <source>
        <dbReference type="ARBA" id="ARBA00022448"/>
    </source>
</evidence>
<dbReference type="PANTHER" id="PTHR30578:SF0">
    <property type="entry name" value="ION-TRANSLOCATING OXIDOREDUCTASE COMPLEX SUBUNIT D"/>
    <property type="match status" value="1"/>
</dbReference>
<protein>
    <recommendedName>
        <fullName evidence="10">Ion-translocating oxidoreductase complex subunit D</fullName>
        <ecNumber evidence="10">7.-.-.-</ecNumber>
    </recommendedName>
    <alternativeName>
        <fullName evidence="10">Rnf electron transport complex subunit D</fullName>
    </alternativeName>
</protein>
<comment type="subcellular location">
    <subcellularLocation>
        <location evidence="10">Cell membrane</location>
        <topology evidence="10">Multi-pass membrane protein</topology>
    </subcellularLocation>
</comment>
<evidence type="ECO:0000256" key="9">
    <source>
        <dbReference type="ARBA" id="ARBA00023136"/>
    </source>
</evidence>
<evidence type="ECO:0000256" key="7">
    <source>
        <dbReference type="ARBA" id="ARBA00022982"/>
    </source>
</evidence>
<feature type="transmembrane region" description="Helical" evidence="10">
    <location>
        <begin position="34"/>
        <end position="58"/>
    </location>
</feature>
<feature type="transmembrane region" description="Helical" evidence="10">
    <location>
        <begin position="125"/>
        <end position="148"/>
    </location>
</feature>
<dbReference type="GO" id="GO:0005886">
    <property type="term" value="C:plasma membrane"/>
    <property type="evidence" value="ECO:0007669"/>
    <property type="project" value="UniProtKB-SubCell"/>
</dbReference>
<keyword evidence="3 10" id="KW-0285">Flavoprotein</keyword>
<sequence length="318" mass="33540">MNSNMYVSASPHLRSGISTTSIMRDVVIALLPSVVAGSIIFGVRALLIVALTVASCVVSEYISRKVMKRNNTIGDLSAVVTGVLLGLNYPVGINPVMAVFGGVVAIVVVKQMFGGIGQNFVNPALAARIILLVSFPTDMTTWASPFYYTQGAVDAVTSATPLAQNAAGTFSGSYLDLFLGNVGGCIGETCALAILVGGIYLIARKVISPIIPVTYIATVFVLAFVMGQDPVFHILSGGVMLGAFFMATDYTTSPITSKGKVIFAMGCGLMTMLIRVYANLPEGVSFSIVLMNILVPHIENLTRPKAFGEIKKKIKGDK</sequence>
<dbReference type="HAMAP" id="MF_00462">
    <property type="entry name" value="RsxD_RnfD"/>
    <property type="match status" value="1"/>
</dbReference>
<evidence type="ECO:0000256" key="6">
    <source>
        <dbReference type="ARBA" id="ARBA00022967"/>
    </source>
</evidence>
<dbReference type="PANTHER" id="PTHR30578">
    <property type="entry name" value="ELECTRON TRANSPORT COMPLEX PROTEIN RNFD"/>
    <property type="match status" value="1"/>
</dbReference>
<proteinExistence type="inferred from homology"/>
<reference evidence="11" key="2">
    <citation type="journal article" date="2021" name="PeerJ">
        <title>Extensive microbial diversity within the chicken gut microbiome revealed by metagenomics and culture.</title>
        <authorList>
            <person name="Gilroy R."/>
            <person name="Ravi A."/>
            <person name="Getino M."/>
            <person name="Pursley I."/>
            <person name="Horton D.L."/>
            <person name="Alikhan N.F."/>
            <person name="Baker D."/>
            <person name="Gharbi K."/>
            <person name="Hall N."/>
            <person name="Watson M."/>
            <person name="Adriaenssens E.M."/>
            <person name="Foster-Nyarko E."/>
            <person name="Jarju S."/>
            <person name="Secka A."/>
            <person name="Antonio M."/>
            <person name="Oren A."/>
            <person name="Chaudhuri R.R."/>
            <person name="La Ragione R."/>
            <person name="Hildebrand F."/>
            <person name="Pallen M.J."/>
        </authorList>
    </citation>
    <scope>NUCLEOTIDE SEQUENCE</scope>
    <source>
        <strain evidence="11">ChiGjej1B1-1684</strain>
    </source>
</reference>
<keyword evidence="1 10" id="KW-0813">Transport</keyword>
<evidence type="ECO:0000256" key="5">
    <source>
        <dbReference type="ARBA" id="ARBA00022692"/>
    </source>
</evidence>
<keyword evidence="4 10" id="KW-0288">FMN</keyword>
<dbReference type="GO" id="GO:0022900">
    <property type="term" value="P:electron transport chain"/>
    <property type="evidence" value="ECO:0007669"/>
    <property type="project" value="UniProtKB-UniRule"/>
</dbReference>
<dbReference type="Proteomes" id="UP000824118">
    <property type="component" value="Unassembled WGS sequence"/>
</dbReference>
<comment type="similarity">
    <text evidence="10">Belongs to the NqrB/RnfD family.</text>
</comment>
<dbReference type="EMBL" id="DVNG01000022">
    <property type="protein sequence ID" value="HIU49688.1"/>
    <property type="molecule type" value="Genomic_DNA"/>
</dbReference>
<comment type="subunit">
    <text evidence="10">The complex is composed of six subunits: RnfA, RnfB, RnfC, RnfD, RnfE and RnfG.</text>
</comment>
<keyword evidence="8 10" id="KW-1133">Transmembrane helix</keyword>
<feature type="modified residue" description="FMN phosphoryl threonine" evidence="10">
    <location>
        <position position="160"/>
    </location>
</feature>
<evidence type="ECO:0000256" key="10">
    <source>
        <dbReference type="HAMAP-Rule" id="MF_00462"/>
    </source>
</evidence>
<dbReference type="NCBIfam" id="TIGR01946">
    <property type="entry name" value="rnfD"/>
    <property type="match status" value="1"/>
</dbReference>
<dbReference type="AlphaFoldDB" id="A0A9D1S7V8"/>
<keyword evidence="7 10" id="KW-0249">Electron transport</keyword>
<keyword evidence="2 10" id="KW-0597">Phosphoprotein</keyword>
<comment type="caution">
    <text evidence="11">The sequence shown here is derived from an EMBL/GenBank/DDBJ whole genome shotgun (WGS) entry which is preliminary data.</text>
</comment>
<comment type="function">
    <text evidence="10">Part of a membrane-bound complex that couples electron transfer with translocation of ions across the membrane.</text>
</comment>
<accession>A0A9D1S7V8</accession>
<reference evidence="11" key="1">
    <citation type="submission" date="2020-10" db="EMBL/GenBank/DDBJ databases">
        <authorList>
            <person name="Gilroy R."/>
        </authorList>
    </citation>
    <scope>NUCLEOTIDE SEQUENCE</scope>
    <source>
        <strain evidence="11">ChiGjej1B1-1684</strain>
    </source>
</reference>
<evidence type="ECO:0000313" key="11">
    <source>
        <dbReference type="EMBL" id="HIU49688.1"/>
    </source>
</evidence>
<keyword evidence="5 10" id="KW-0812">Transmembrane</keyword>
<keyword evidence="9 10" id="KW-0472">Membrane</keyword>
<evidence type="ECO:0000256" key="8">
    <source>
        <dbReference type="ARBA" id="ARBA00022989"/>
    </source>
</evidence>
<organism evidence="11 12">
    <name type="scientific">Candidatus Limousia pullorum</name>
    <dbReference type="NCBI Taxonomy" id="2840860"/>
    <lineage>
        <taxon>Bacteria</taxon>
        <taxon>Bacillati</taxon>
        <taxon>Bacillota</taxon>
        <taxon>Clostridia</taxon>
        <taxon>Eubacteriales</taxon>
        <taxon>Oscillospiraceae</taxon>
        <taxon>Oscillospiraceae incertae sedis</taxon>
        <taxon>Candidatus Limousia</taxon>
    </lineage>
</organism>
<dbReference type="EC" id="7.-.-.-" evidence="10"/>
<feature type="transmembrane region" description="Helical" evidence="10">
    <location>
        <begin position="261"/>
        <end position="278"/>
    </location>
</feature>
<evidence type="ECO:0000313" key="12">
    <source>
        <dbReference type="Proteomes" id="UP000824118"/>
    </source>
</evidence>
<dbReference type="GO" id="GO:0055085">
    <property type="term" value="P:transmembrane transport"/>
    <property type="evidence" value="ECO:0007669"/>
    <property type="project" value="InterPro"/>
</dbReference>
<evidence type="ECO:0000256" key="3">
    <source>
        <dbReference type="ARBA" id="ARBA00022630"/>
    </source>
</evidence>
<keyword evidence="10" id="KW-1003">Cell membrane</keyword>
<feature type="transmembrane region" description="Helical" evidence="10">
    <location>
        <begin position="232"/>
        <end position="249"/>
    </location>
</feature>
<name>A0A9D1S7V8_9FIRM</name>
<gene>
    <name evidence="10" type="primary">rnfD</name>
    <name evidence="11" type="ORF">IAD22_01570</name>
</gene>
<comment type="cofactor">
    <cofactor evidence="10">
        <name>FMN</name>
        <dbReference type="ChEBI" id="CHEBI:58210"/>
    </cofactor>
</comment>
<dbReference type="InterPro" id="IPR011303">
    <property type="entry name" value="RnfD_bac"/>
</dbReference>
<keyword evidence="6 10" id="KW-1278">Translocase</keyword>
<evidence type="ECO:0000256" key="4">
    <source>
        <dbReference type="ARBA" id="ARBA00022643"/>
    </source>
</evidence>
<feature type="transmembrane region" description="Helical" evidence="10">
    <location>
        <begin position="210"/>
        <end position="226"/>
    </location>
</feature>
<evidence type="ECO:0000256" key="2">
    <source>
        <dbReference type="ARBA" id="ARBA00022553"/>
    </source>
</evidence>
<feature type="transmembrane region" description="Helical" evidence="10">
    <location>
        <begin position="178"/>
        <end position="203"/>
    </location>
</feature>
<feature type="transmembrane region" description="Helical" evidence="10">
    <location>
        <begin position="95"/>
        <end position="113"/>
    </location>
</feature>
<dbReference type="Pfam" id="PF03116">
    <property type="entry name" value="NQR2_RnfD_RnfE"/>
    <property type="match status" value="1"/>
</dbReference>